<protein>
    <submittedName>
        <fullName evidence="9">DUF4174 domain-containing protein</fullName>
    </submittedName>
</protein>
<evidence type="ECO:0000313" key="9">
    <source>
        <dbReference type="WBParaSite" id="TCLT_0000681401-mRNA-1"/>
    </source>
</evidence>
<sequence>MEERIRTRRSSNNRSRSLCRTSFKRHSNDFVKNDEKFASVKDFSDTSYESDQDEIETTNSPSLDSGKFVNEEEDSNMYVYCVLLFVLICVAIVVFILNPSSTSSKDADKEIHSKPKLKKYAKKIAHILKNDFPNDYKNNNTQAVLGLIGERLLTITEARGPVVVLVAGSKADTLADSINFVFLNITGNNEVSPIFCNEKKKRNELEREIKESLSKNTKSIVLHEIHKLREDAPLALHSFCDQDHSPFYSSLFLLTVKLHFGIMLNCEDGLYSHLLEVWNSDFLNEDQIRPILSRIFSFVICLRE</sequence>
<dbReference type="Gene3D" id="3.40.50.12190">
    <property type="match status" value="1"/>
</dbReference>
<dbReference type="Proteomes" id="UP000276776">
    <property type="component" value="Unassembled WGS sequence"/>
</dbReference>
<evidence type="ECO:0000256" key="1">
    <source>
        <dbReference type="ARBA" id="ARBA00004370"/>
    </source>
</evidence>
<dbReference type="OMA" id="NEYKERQ"/>
<feature type="region of interest" description="Disordered" evidence="5">
    <location>
        <begin position="48"/>
        <end position="67"/>
    </location>
</feature>
<dbReference type="EMBL" id="UYYF01004446">
    <property type="protein sequence ID" value="VDN04197.1"/>
    <property type="molecule type" value="Genomic_DNA"/>
</dbReference>
<keyword evidence="4 6" id="KW-0472">Membrane</keyword>
<evidence type="ECO:0000256" key="6">
    <source>
        <dbReference type="SAM" id="Phobius"/>
    </source>
</evidence>
<evidence type="ECO:0000313" key="8">
    <source>
        <dbReference type="Proteomes" id="UP000276776"/>
    </source>
</evidence>
<keyword evidence="2 6" id="KW-0812">Transmembrane</keyword>
<name>A0A0N5D1S6_THECL</name>
<dbReference type="STRING" id="103827.A0A0N5D1S6"/>
<reference evidence="7 8" key="2">
    <citation type="submission" date="2018-11" db="EMBL/GenBank/DDBJ databases">
        <authorList>
            <consortium name="Pathogen Informatics"/>
        </authorList>
    </citation>
    <scope>NUCLEOTIDE SEQUENCE [LARGE SCALE GENOMIC DNA]</scope>
</reference>
<dbReference type="InterPro" id="IPR038599">
    <property type="entry name" value="LAP1C-like_C_sf"/>
</dbReference>
<proteinExistence type="predicted"/>
<gene>
    <name evidence="7" type="ORF">TCLT_LOCUS6803</name>
</gene>
<feature type="transmembrane region" description="Helical" evidence="6">
    <location>
        <begin position="77"/>
        <end position="97"/>
    </location>
</feature>
<dbReference type="AlphaFoldDB" id="A0A0N5D1S6"/>
<evidence type="ECO:0000313" key="7">
    <source>
        <dbReference type="EMBL" id="VDN04197.1"/>
    </source>
</evidence>
<evidence type="ECO:0000256" key="2">
    <source>
        <dbReference type="ARBA" id="ARBA00022692"/>
    </source>
</evidence>
<organism evidence="9">
    <name type="scientific">Thelazia callipaeda</name>
    <name type="common">Oriental eyeworm</name>
    <name type="synonym">Parasitic nematode</name>
    <dbReference type="NCBI Taxonomy" id="103827"/>
    <lineage>
        <taxon>Eukaryota</taxon>
        <taxon>Metazoa</taxon>
        <taxon>Ecdysozoa</taxon>
        <taxon>Nematoda</taxon>
        <taxon>Chromadorea</taxon>
        <taxon>Rhabditida</taxon>
        <taxon>Spirurina</taxon>
        <taxon>Spiruromorpha</taxon>
        <taxon>Thelazioidea</taxon>
        <taxon>Thelaziidae</taxon>
        <taxon>Thelazia</taxon>
    </lineage>
</organism>
<dbReference type="GO" id="GO:0016020">
    <property type="term" value="C:membrane"/>
    <property type="evidence" value="ECO:0007669"/>
    <property type="project" value="UniProtKB-SubCell"/>
</dbReference>
<keyword evidence="8" id="KW-1185">Reference proteome</keyword>
<comment type="subcellular location">
    <subcellularLocation>
        <location evidence="1">Membrane</location>
    </subcellularLocation>
</comment>
<evidence type="ECO:0000256" key="5">
    <source>
        <dbReference type="SAM" id="MobiDB-lite"/>
    </source>
</evidence>
<accession>A0A0N5D1S6</accession>
<dbReference type="InterPro" id="IPR008662">
    <property type="entry name" value="TOIP1/2"/>
</dbReference>
<dbReference type="PANTHER" id="PTHR18843">
    <property type="entry name" value="TORSIN-1A-INTERACTING PROTEIN"/>
    <property type="match status" value="1"/>
</dbReference>
<dbReference type="WBParaSite" id="TCLT_0000681401-mRNA-1">
    <property type="protein sequence ID" value="TCLT_0000681401-mRNA-1"/>
    <property type="gene ID" value="TCLT_0000681401"/>
</dbReference>
<dbReference type="GO" id="GO:0001671">
    <property type="term" value="F:ATPase activator activity"/>
    <property type="evidence" value="ECO:0007669"/>
    <property type="project" value="InterPro"/>
</dbReference>
<reference evidence="9" key="1">
    <citation type="submission" date="2017-02" db="UniProtKB">
        <authorList>
            <consortium name="WormBaseParasite"/>
        </authorList>
    </citation>
    <scope>IDENTIFICATION</scope>
</reference>
<evidence type="ECO:0000256" key="4">
    <source>
        <dbReference type="ARBA" id="ARBA00023136"/>
    </source>
</evidence>
<keyword evidence="3 6" id="KW-1133">Transmembrane helix</keyword>
<evidence type="ECO:0000256" key="3">
    <source>
        <dbReference type="ARBA" id="ARBA00022989"/>
    </source>
</evidence>
<dbReference type="GO" id="GO:0061024">
    <property type="term" value="P:membrane organization"/>
    <property type="evidence" value="ECO:0007669"/>
    <property type="project" value="TreeGrafter"/>
</dbReference>
<dbReference type="OrthoDB" id="5867339at2759"/>
<dbReference type="PANTHER" id="PTHR18843:SF7">
    <property type="entry name" value="LAMINA-ASSOCIATED POLYPEPTIDE 1B ISOFORM 1-RELATED"/>
    <property type="match status" value="1"/>
</dbReference>